<organism evidence="2 3">
    <name type="scientific">Kordiimonas lipolytica</name>
    <dbReference type="NCBI Taxonomy" id="1662421"/>
    <lineage>
        <taxon>Bacteria</taxon>
        <taxon>Pseudomonadati</taxon>
        <taxon>Pseudomonadota</taxon>
        <taxon>Alphaproteobacteria</taxon>
        <taxon>Kordiimonadales</taxon>
        <taxon>Kordiimonadaceae</taxon>
        <taxon>Kordiimonas</taxon>
    </lineage>
</organism>
<evidence type="ECO:0000256" key="1">
    <source>
        <dbReference type="SAM" id="Phobius"/>
    </source>
</evidence>
<keyword evidence="1" id="KW-0812">Transmembrane</keyword>
<feature type="transmembrane region" description="Helical" evidence="1">
    <location>
        <begin position="138"/>
        <end position="160"/>
    </location>
</feature>
<dbReference type="RefSeq" id="WP_068153457.1">
    <property type="nucleotide sequence ID" value="NZ_JBHSCR010000003.1"/>
</dbReference>
<gene>
    <name evidence="2" type="ORF">ACFO5Q_07065</name>
</gene>
<name>A0ABV8U8Q1_9PROT</name>
<accession>A0ABV8U8Q1</accession>
<dbReference type="Proteomes" id="UP001595776">
    <property type="component" value="Unassembled WGS sequence"/>
</dbReference>
<reference evidence="3" key="1">
    <citation type="journal article" date="2019" name="Int. J. Syst. Evol. Microbiol.">
        <title>The Global Catalogue of Microorganisms (GCM) 10K type strain sequencing project: providing services to taxonomists for standard genome sequencing and annotation.</title>
        <authorList>
            <consortium name="The Broad Institute Genomics Platform"/>
            <consortium name="The Broad Institute Genome Sequencing Center for Infectious Disease"/>
            <person name="Wu L."/>
            <person name="Ma J."/>
        </authorList>
    </citation>
    <scope>NUCLEOTIDE SEQUENCE [LARGE SCALE GENOMIC DNA]</scope>
    <source>
        <strain evidence="3">CGMCC 1.15304</strain>
    </source>
</reference>
<feature type="transmembrane region" description="Helical" evidence="1">
    <location>
        <begin position="61"/>
        <end position="86"/>
    </location>
</feature>
<sequence>MNNKLLSLTLLKWIIWLSIVLIATFTVWIWADPAMLTHIGAEQKVLEEYGGIEGFVLWQRIAGFIADALPAGLLIAALAFLLRLIWQLEAGNWFDEASERSLEHVGHFMLWYLLASFFNDTFLVLIATATNPPGERALAISLSSDTILGLVPALMALVIARMIRLAREQRDELNQII</sequence>
<protein>
    <submittedName>
        <fullName evidence="2">DUF2975 domain-containing protein</fullName>
    </submittedName>
</protein>
<feature type="transmembrane region" description="Helical" evidence="1">
    <location>
        <begin position="107"/>
        <end position="126"/>
    </location>
</feature>
<evidence type="ECO:0000313" key="2">
    <source>
        <dbReference type="EMBL" id="MFC4347603.1"/>
    </source>
</evidence>
<feature type="transmembrane region" description="Helical" evidence="1">
    <location>
        <begin position="12"/>
        <end position="31"/>
    </location>
</feature>
<dbReference type="Pfam" id="PF11188">
    <property type="entry name" value="DUF2975"/>
    <property type="match status" value="1"/>
</dbReference>
<keyword evidence="1" id="KW-0472">Membrane</keyword>
<keyword evidence="1" id="KW-1133">Transmembrane helix</keyword>
<dbReference type="EMBL" id="JBHSCR010000003">
    <property type="protein sequence ID" value="MFC4347603.1"/>
    <property type="molecule type" value="Genomic_DNA"/>
</dbReference>
<evidence type="ECO:0000313" key="3">
    <source>
        <dbReference type="Proteomes" id="UP001595776"/>
    </source>
</evidence>
<dbReference type="InterPro" id="IPR021354">
    <property type="entry name" value="DUF2975"/>
</dbReference>
<keyword evidence="3" id="KW-1185">Reference proteome</keyword>
<comment type="caution">
    <text evidence="2">The sequence shown here is derived from an EMBL/GenBank/DDBJ whole genome shotgun (WGS) entry which is preliminary data.</text>
</comment>
<proteinExistence type="predicted"/>